<organism evidence="2 3">
    <name type="scientific">Aspergillus avenaceus</name>
    <dbReference type="NCBI Taxonomy" id="36643"/>
    <lineage>
        <taxon>Eukaryota</taxon>
        <taxon>Fungi</taxon>
        <taxon>Dikarya</taxon>
        <taxon>Ascomycota</taxon>
        <taxon>Pezizomycotina</taxon>
        <taxon>Eurotiomycetes</taxon>
        <taxon>Eurotiomycetidae</taxon>
        <taxon>Eurotiales</taxon>
        <taxon>Aspergillaceae</taxon>
        <taxon>Aspergillus</taxon>
        <taxon>Aspergillus subgen. Circumdati</taxon>
    </lineage>
</organism>
<evidence type="ECO:0000313" key="2">
    <source>
        <dbReference type="EMBL" id="KAE8144731.1"/>
    </source>
</evidence>
<accession>A0A5N6TF46</accession>
<dbReference type="InterPro" id="IPR036047">
    <property type="entry name" value="F-box-like_dom_sf"/>
</dbReference>
<gene>
    <name evidence="2" type="ORF">BDV25DRAFT_171170</name>
</gene>
<dbReference type="AlphaFoldDB" id="A0A5N6TF46"/>
<dbReference type="CDD" id="cd09917">
    <property type="entry name" value="F-box_SF"/>
    <property type="match status" value="1"/>
</dbReference>
<proteinExistence type="predicted"/>
<keyword evidence="3" id="KW-1185">Reference proteome</keyword>
<dbReference type="OrthoDB" id="2522477at2759"/>
<feature type="domain" description="F-box" evidence="1">
    <location>
        <begin position="5"/>
        <end position="51"/>
    </location>
</feature>
<dbReference type="SUPFAM" id="SSF52047">
    <property type="entry name" value="RNI-like"/>
    <property type="match status" value="1"/>
</dbReference>
<evidence type="ECO:0000313" key="3">
    <source>
        <dbReference type="Proteomes" id="UP000325780"/>
    </source>
</evidence>
<name>A0A5N6TF46_ASPAV</name>
<dbReference type="Pfam" id="PF12937">
    <property type="entry name" value="F-box-like"/>
    <property type="match status" value="1"/>
</dbReference>
<dbReference type="SUPFAM" id="SSF81383">
    <property type="entry name" value="F-box domain"/>
    <property type="match status" value="1"/>
</dbReference>
<sequence>MSKTPSQLDHLPQEIITAILENVSSPSSLANVARVCRRLQSPAETLLYRSVDLRNHDGESFTYAVNRKASRARHVQDLTIHYHYESDIPNEQDYYPVLGESMVPTIARLANLRRLVVKGLDYDVDRDYDDGDIGRAPRLAAWSEAWNSLFEQSTQNMSTVLSSLTTCELILNDLTPVDDIYAQDWHFSACQTILLHRRLQNLTIVAALITGLSKPAFAQARPRSTALETLTLLCCDIHPNALRQMLKLPASLKTLTLRGAPWTTRPDHFPTNRAAIVDAIKAQADSLHSLELDFYLSTEDPALDFRDFKHLQQLTIHPAVLRGEKSLDTPEGKAHILKTCHLPPSIRHLQFREHQEKYGLDLNTLPIIHSWITLKELPNLEKITVQSAQWRSDTVLDAPFTEGRSFQEAFQDTGVELEFETVPESEHVVVDCWCCSCYWRFREWQI</sequence>
<dbReference type="PROSITE" id="PS50181">
    <property type="entry name" value="FBOX"/>
    <property type="match status" value="1"/>
</dbReference>
<dbReference type="Proteomes" id="UP000325780">
    <property type="component" value="Unassembled WGS sequence"/>
</dbReference>
<dbReference type="InterPro" id="IPR032675">
    <property type="entry name" value="LRR_dom_sf"/>
</dbReference>
<evidence type="ECO:0000259" key="1">
    <source>
        <dbReference type="PROSITE" id="PS50181"/>
    </source>
</evidence>
<dbReference type="Gene3D" id="3.80.10.10">
    <property type="entry name" value="Ribonuclease Inhibitor"/>
    <property type="match status" value="1"/>
</dbReference>
<protein>
    <recommendedName>
        <fullName evidence="1">F-box domain-containing protein</fullName>
    </recommendedName>
</protein>
<reference evidence="2 3" key="1">
    <citation type="submission" date="2019-04" db="EMBL/GenBank/DDBJ databases">
        <title>Friends and foes A comparative genomics study of 23 Aspergillus species from section Flavi.</title>
        <authorList>
            <consortium name="DOE Joint Genome Institute"/>
            <person name="Kjaerbolling I."/>
            <person name="Vesth T."/>
            <person name="Frisvad J.C."/>
            <person name="Nybo J.L."/>
            <person name="Theobald S."/>
            <person name="Kildgaard S."/>
            <person name="Isbrandt T."/>
            <person name="Kuo A."/>
            <person name="Sato A."/>
            <person name="Lyhne E.K."/>
            <person name="Kogle M.E."/>
            <person name="Wiebenga A."/>
            <person name="Kun R.S."/>
            <person name="Lubbers R.J."/>
            <person name="Makela M.R."/>
            <person name="Barry K."/>
            <person name="Chovatia M."/>
            <person name="Clum A."/>
            <person name="Daum C."/>
            <person name="Haridas S."/>
            <person name="He G."/>
            <person name="LaButti K."/>
            <person name="Lipzen A."/>
            <person name="Mondo S."/>
            <person name="Riley R."/>
            <person name="Salamov A."/>
            <person name="Simmons B.A."/>
            <person name="Magnuson J.K."/>
            <person name="Henrissat B."/>
            <person name="Mortensen U.H."/>
            <person name="Larsen T.O."/>
            <person name="Devries R.P."/>
            <person name="Grigoriev I.V."/>
            <person name="Machida M."/>
            <person name="Baker S.E."/>
            <person name="Andersen M.R."/>
        </authorList>
    </citation>
    <scope>NUCLEOTIDE SEQUENCE [LARGE SCALE GENOMIC DNA]</scope>
    <source>
        <strain evidence="2 3">IBT 18842</strain>
    </source>
</reference>
<dbReference type="EMBL" id="ML742446">
    <property type="protein sequence ID" value="KAE8144731.1"/>
    <property type="molecule type" value="Genomic_DNA"/>
</dbReference>
<dbReference type="InterPro" id="IPR001810">
    <property type="entry name" value="F-box_dom"/>
</dbReference>